<feature type="coiled-coil region" evidence="7">
    <location>
        <begin position="167"/>
        <end position="194"/>
    </location>
</feature>
<dbReference type="InterPro" id="IPR036277">
    <property type="entry name" value="SMC_hinge_sf"/>
</dbReference>
<dbReference type="Gene3D" id="3.30.70.1620">
    <property type="match status" value="1"/>
</dbReference>
<evidence type="ECO:0000256" key="7">
    <source>
        <dbReference type="HAMAP-Rule" id="MF_01894"/>
    </source>
</evidence>
<comment type="caution">
    <text evidence="9">The sequence shown here is derived from an EMBL/GenBank/DDBJ whole genome shotgun (WGS) entry which is preliminary data.</text>
</comment>
<keyword evidence="3 7" id="KW-0547">Nucleotide-binding</keyword>
<dbReference type="HAMAP" id="MF_01894">
    <property type="entry name" value="Smc_prok"/>
    <property type="match status" value="1"/>
</dbReference>
<dbReference type="GO" id="GO:0005694">
    <property type="term" value="C:chromosome"/>
    <property type="evidence" value="ECO:0007669"/>
    <property type="project" value="InterPro"/>
</dbReference>
<dbReference type="InterPro" id="IPR003395">
    <property type="entry name" value="RecF/RecN/SMC_N"/>
</dbReference>
<evidence type="ECO:0000256" key="5">
    <source>
        <dbReference type="ARBA" id="ARBA00023054"/>
    </source>
</evidence>
<feature type="coiled-coil region" evidence="7">
    <location>
        <begin position="227"/>
        <end position="438"/>
    </location>
</feature>
<keyword evidence="2 7" id="KW-0963">Cytoplasm</keyword>
<dbReference type="GO" id="GO:0006260">
    <property type="term" value="P:DNA replication"/>
    <property type="evidence" value="ECO:0007669"/>
    <property type="project" value="UniProtKB-UniRule"/>
</dbReference>
<protein>
    <recommendedName>
        <fullName evidence="7">Chromosome partition protein Smc</fullName>
    </recommendedName>
</protein>
<sequence>MRLKRLTLHGFKTFADKTEIEFVPGVTCIVGPNGSGKSNLLDALVWCLGEQKASNLRATNARDVIFAGSSKRKPMGMAEVTLTVDNEDRFLPLDFSEVTVTRRIYRNGDSEFLLNKVACRLKDIADLFTDTGVGRGAYAIVNQSEIDGILSAKPEDRRELFEEAAGIKKYRVKKREAQRKLENTELNLIRVRDILGELSTQVEPLREQAEVALRHRELTERLRAVEVGQLAADYKRYKDELAELEKTAEDAKKEAEELGVEVGELEASAAGLGLRISEAESQMDAARIRQQLTMTQVERLESRIALAEERKTSARRTLESLATDLETLDSDKLRLATEAETLKTEAKTAEAGLAEKTKVLAEHEGVAREAEKALGELSRMLAGQEADYLALARKLAAQKAERDSLRERIARRKEEIVEAEARAATRQAEVEAARAEAEKLGEALLAAKVAQDDARRQLTDEREPAAKKAAEEVAALGERRANHEKKLAGQESRLRVLEETEAMQEGYFAGVRAALNAASEGKLKGEFTLFADAIKVPEELETAIEVALGGSLQDIVTDTEANAKAAIRHLNETRGGRATFLPLDALRDQQIPQSLRAAARKFSGVRGSAADLVAYDDKLGAAVRVHLARVLVVDDIDTATQVSRQIERDWARIVTLTGELVVPTGAITGGRTGRQGPNLLSRKREIAELHLAVDAGRLETDRLRERETAARAAADTARQAVREAEQAVQRAREAVLDAERRVQSKNNEAERLQKEALQLQTRAGQLVNSGEADASREATLSAAIEDADRTDESAVATREELSRRQAALTVRRDEARDQARTIATEAASLRERVVGLTRDSKRAEEGALRATITADERRRRAAEAENVIAVEEAEAVQRAAEREVARKSLEEAGAEVEKWRERRQALVNENFQLTERIRLVQRTIGFATERGQQARLRAARVETQAEAVGQRLQDEYDLHPDSAVALTGGAPVEKDVAQEIGRLRREIRALGTVNLGAVEEYERVSERYRFLTEQKADLESAKAKLLSTITEIDDSTRGVFAETFDKVNVAFQKFFTRLFGGGSTDLVMTDPSDVLETGIEILAQPPGKKRQNLSLLSGGERALTATALLFAFLEVRPAPFCVLDEVDAPLDGANVEKFADLVAEFGQESQFILITHNATTMEAAPLWYGVTMQEPGVSRGISMRVPESTPTPSEPAEAPLE</sequence>
<comment type="domain">
    <text evidence="7">Contains large globular domains required for ATP hydrolysis at each terminus and a third globular domain forming a flexible hinge near the middle of the molecule. These domains are separated by coiled-coil structures.</text>
</comment>
<reference evidence="9 10" key="1">
    <citation type="submission" date="2020-08" db="EMBL/GenBank/DDBJ databases">
        <title>Genomic Encyclopedia of Type Strains, Phase IV (KMG-IV): sequencing the most valuable type-strain genomes for metagenomic binning, comparative biology and taxonomic classification.</title>
        <authorList>
            <person name="Goeker M."/>
        </authorList>
    </citation>
    <scope>NUCLEOTIDE SEQUENCE [LARGE SCALE GENOMIC DNA]</scope>
    <source>
        <strain evidence="9 10">DSM 23562</strain>
    </source>
</reference>
<dbReference type="SUPFAM" id="SSF75553">
    <property type="entry name" value="Smc hinge domain"/>
    <property type="match status" value="1"/>
</dbReference>
<dbReference type="InterPro" id="IPR024704">
    <property type="entry name" value="SMC"/>
</dbReference>
<dbReference type="AlphaFoldDB" id="A0A7W9SRY4"/>
<dbReference type="Pfam" id="PF02463">
    <property type="entry name" value="SMC_N"/>
    <property type="match status" value="1"/>
</dbReference>
<evidence type="ECO:0000256" key="2">
    <source>
        <dbReference type="ARBA" id="ARBA00022490"/>
    </source>
</evidence>
<dbReference type="EMBL" id="JACHGW010000002">
    <property type="protein sequence ID" value="MBB6051084.1"/>
    <property type="molecule type" value="Genomic_DNA"/>
</dbReference>
<comment type="function">
    <text evidence="7">Required for chromosome condensation and partitioning.</text>
</comment>
<dbReference type="InterPro" id="IPR011890">
    <property type="entry name" value="SMC_prok"/>
</dbReference>
<dbReference type="GO" id="GO:0005524">
    <property type="term" value="F:ATP binding"/>
    <property type="evidence" value="ECO:0007669"/>
    <property type="project" value="UniProtKB-UniRule"/>
</dbReference>
<dbReference type="FunFam" id="3.40.50.300:FF:000901">
    <property type="entry name" value="Chromosome partition protein Smc"/>
    <property type="match status" value="1"/>
</dbReference>
<dbReference type="GO" id="GO:0030261">
    <property type="term" value="P:chromosome condensation"/>
    <property type="evidence" value="ECO:0007669"/>
    <property type="project" value="InterPro"/>
</dbReference>
<dbReference type="InterPro" id="IPR027417">
    <property type="entry name" value="P-loop_NTPase"/>
</dbReference>
<dbReference type="GO" id="GO:0016887">
    <property type="term" value="F:ATP hydrolysis activity"/>
    <property type="evidence" value="ECO:0007669"/>
    <property type="project" value="InterPro"/>
</dbReference>
<dbReference type="PANTHER" id="PTHR43977">
    <property type="entry name" value="STRUCTURAL MAINTENANCE OF CHROMOSOMES PROTEIN 3"/>
    <property type="match status" value="1"/>
</dbReference>
<name>A0A7W9SRY4_ARMRO</name>
<gene>
    <name evidence="7" type="primary">smc</name>
    <name evidence="9" type="ORF">HNQ39_002875</name>
</gene>
<feature type="binding site" evidence="7">
    <location>
        <begin position="32"/>
        <end position="39"/>
    </location>
    <ligand>
        <name>ATP</name>
        <dbReference type="ChEBI" id="CHEBI:30616"/>
    </ligand>
</feature>
<keyword evidence="10" id="KW-1185">Reference proteome</keyword>
<evidence type="ECO:0000256" key="3">
    <source>
        <dbReference type="ARBA" id="ARBA00022741"/>
    </source>
</evidence>
<dbReference type="FunFam" id="3.40.50.300:FF:000984">
    <property type="entry name" value="Chromosome partition protein Smc"/>
    <property type="match status" value="1"/>
</dbReference>
<accession>A0A7W9SRY4</accession>
<evidence type="ECO:0000256" key="1">
    <source>
        <dbReference type="ARBA" id="ARBA00004496"/>
    </source>
</evidence>
<dbReference type="CDD" id="cd03278">
    <property type="entry name" value="ABC_SMC_barmotin"/>
    <property type="match status" value="1"/>
</dbReference>
<evidence type="ECO:0000313" key="10">
    <source>
        <dbReference type="Proteomes" id="UP000520814"/>
    </source>
</evidence>
<dbReference type="RefSeq" id="WP_184197234.1">
    <property type="nucleotide sequence ID" value="NZ_JACHGW010000002.1"/>
</dbReference>
<dbReference type="GO" id="GO:0007059">
    <property type="term" value="P:chromosome segregation"/>
    <property type="evidence" value="ECO:0007669"/>
    <property type="project" value="UniProtKB-UniRule"/>
</dbReference>
<dbReference type="Pfam" id="PF06470">
    <property type="entry name" value="SMC_hinge"/>
    <property type="match status" value="1"/>
</dbReference>
<dbReference type="PIRSF" id="PIRSF005719">
    <property type="entry name" value="SMC"/>
    <property type="match status" value="1"/>
</dbReference>
<keyword evidence="4 7" id="KW-0067">ATP-binding</keyword>
<comment type="similarity">
    <text evidence="7">Belongs to the SMC family.</text>
</comment>
<evidence type="ECO:0000259" key="8">
    <source>
        <dbReference type="SMART" id="SM00968"/>
    </source>
</evidence>
<dbReference type="Gene3D" id="1.20.1060.20">
    <property type="match status" value="1"/>
</dbReference>
<dbReference type="Gene3D" id="3.40.50.300">
    <property type="entry name" value="P-loop containing nucleotide triphosphate hydrolases"/>
    <property type="match status" value="2"/>
</dbReference>
<feature type="coiled-coil region" evidence="7">
    <location>
        <begin position="466"/>
        <end position="500"/>
    </location>
</feature>
<dbReference type="SMART" id="SM00968">
    <property type="entry name" value="SMC_hinge"/>
    <property type="match status" value="1"/>
</dbReference>
<comment type="subcellular location">
    <subcellularLocation>
        <location evidence="1 7">Cytoplasm</location>
    </subcellularLocation>
</comment>
<evidence type="ECO:0000256" key="4">
    <source>
        <dbReference type="ARBA" id="ARBA00022840"/>
    </source>
</evidence>
<proteinExistence type="inferred from homology"/>
<feature type="coiled-coil region" evidence="7">
    <location>
        <begin position="714"/>
        <end position="769"/>
    </location>
</feature>
<keyword evidence="6 7" id="KW-0238">DNA-binding</keyword>
<dbReference type="SUPFAM" id="SSF52540">
    <property type="entry name" value="P-loop containing nucleoside triphosphate hydrolases"/>
    <property type="match status" value="1"/>
</dbReference>
<feature type="domain" description="SMC hinge" evidence="8">
    <location>
        <begin position="524"/>
        <end position="643"/>
    </location>
</feature>
<dbReference type="GO" id="GO:0003677">
    <property type="term" value="F:DNA binding"/>
    <property type="evidence" value="ECO:0007669"/>
    <property type="project" value="UniProtKB-UniRule"/>
</dbReference>
<dbReference type="Proteomes" id="UP000520814">
    <property type="component" value="Unassembled WGS sequence"/>
</dbReference>
<organism evidence="9 10">
    <name type="scientific">Armatimonas rosea</name>
    <dbReference type="NCBI Taxonomy" id="685828"/>
    <lineage>
        <taxon>Bacteria</taxon>
        <taxon>Bacillati</taxon>
        <taxon>Armatimonadota</taxon>
        <taxon>Armatimonadia</taxon>
        <taxon>Armatimonadales</taxon>
        <taxon>Armatimonadaceae</taxon>
        <taxon>Armatimonas</taxon>
    </lineage>
</organism>
<feature type="coiled-coil region" evidence="7">
    <location>
        <begin position="798"/>
        <end position="916"/>
    </location>
</feature>
<dbReference type="GO" id="GO:0007062">
    <property type="term" value="P:sister chromatid cohesion"/>
    <property type="evidence" value="ECO:0007669"/>
    <property type="project" value="InterPro"/>
</dbReference>
<comment type="subunit">
    <text evidence="7">Homodimer.</text>
</comment>
<dbReference type="InterPro" id="IPR010935">
    <property type="entry name" value="SMC_hinge"/>
</dbReference>
<evidence type="ECO:0000313" key="9">
    <source>
        <dbReference type="EMBL" id="MBB6051084.1"/>
    </source>
</evidence>
<evidence type="ECO:0000256" key="6">
    <source>
        <dbReference type="ARBA" id="ARBA00023125"/>
    </source>
</evidence>
<dbReference type="GO" id="GO:0005737">
    <property type="term" value="C:cytoplasm"/>
    <property type="evidence" value="ECO:0007669"/>
    <property type="project" value="UniProtKB-SubCell"/>
</dbReference>
<keyword evidence="5 7" id="KW-0175">Coiled coil</keyword>
<dbReference type="NCBIfam" id="TIGR02168">
    <property type="entry name" value="SMC_prok_B"/>
    <property type="match status" value="1"/>
</dbReference>